<feature type="region of interest" description="Disordered" evidence="11">
    <location>
        <begin position="144"/>
        <end position="189"/>
    </location>
</feature>
<keyword evidence="8" id="KW-0804">Transcription</keyword>
<dbReference type="EMBL" id="DS268109">
    <property type="protein sequence ID" value="KMM65887.1"/>
    <property type="molecule type" value="Genomic_DNA"/>
</dbReference>
<name>A0A0J6I3D1_COCPO</name>
<keyword evidence="9" id="KW-0539">Nucleus</keyword>
<dbReference type="InterPro" id="IPR039355">
    <property type="entry name" value="Transcription_factor_GATA"/>
</dbReference>
<dbReference type="Gene3D" id="3.30.50.10">
    <property type="entry name" value="Erythroid Transcription Factor GATA-1, subunit A"/>
    <property type="match status" value="2"/>
</dbReference>
<feature type="domain" description="GATA-type" evidence="12">
    <location>
        <begin position="106"/>
        <end position="166"/>
    </location>
</feature>
<dbReference type="SMART" id="SM00401">
    <property type="entry name" value="ZnF_GATA"/>
    <property type="match status" value="2"/>
</dbReference>
<feature type="region of interest" description="Disordered" evidence="11">
    <location>
        <begin position="317"/>
        <end position="344"/>
    </location>
</feature>
<feature type="compositionally biased region" description="Polar residues" evidence="11">
    <location>
        <begin position="364"/>
        <end position="386"/>
    </location>
</feature>
<keyword evidence="7" id="KW-0175">Coiled coil</keyword>
<dbReference type="PRINTS" id="PR00619">
    <property type="entry name" value="GATAZNFINGER"/>
</dbReference>
<evidence type="ECO:0000256" key="10">
    <source>
        <dbReference type="PROSITE-ProRule" id="PRU00094"/>
    </source>
</evidence>
<evidence type="ECO:0000313" key="14">
    <source>
        <dbReference type="Proteomes" id="UP000054567"/>
    </source>
</evidence>
<evidence type="ECO:0000256" key="11">
    <source>
        <dbReference type="SAM" id="MobiDB-lite"/>
    </source>
</evidence>
<feature type="compositionally biased region" description="Polar residues" evidence="11">
    <location>
        <begin position="60"/>
        <end position="70"/>
    </location>
</feature>
<dbReference type="PANTHER" id="PTHR10071">
    <property type="entry name" value="TRANSCRIPTION FACTOR GATA FAMILY MEMBER"/>
    <property type="match status" value="1"/>
</dbReference>
<dbReference type="Proteomes" id="UP000054567">
    <property type="component" value="Unassembled WGS sequence"/>
</dbReference>
<dbReference type="AlphaFoldDB" id="A0A0J6I3D1"/>
<dbReference type="PANTHER" id="PTHR10071:SF335">
    <property type="entry name" value="IRON-SENSING TRANSCRIPTIONAL REPRESSOR-RELATED"/>
    <property type="match status" value="1"/>
</dbReference>
<evidence type="ECO:0000256" key="7">
    <source>
        <dbReference type="ARBA" id="ARBA00023054"/>
    </source>
</evidence>
<dbReference type="PROSITE" id="PS00344">
    <property type="entry name" value="GATA_ZN_FINGER_1"/>
    <property type="match status" value="2"/>
</dbReference>
<dbReference type="InterPro" id="IPR013088">
    <property type="entry name" value="Znf_NHR/GATA"/>
</dbReference>
<accession>A0A0J6I3D1</accession>
<evidence type="ECO:0000256" key="1">
    <source>
        <dbReference type="ARBA" id="ARBA00004123"/>
    </source>
</evidence>
<feature type="region of interest" description="Disordered" evidence="11">
    <location>
        <begin position="490"/>
        <end position="544"/>
    </location>
</feature>
<comment type="subcellular location">
    <subcellularLocation>
        <location evidence="1">Nucleus</location>
    </subcellularLocation>
</comment>
<dbReference type="GO" id="GO:0000978">
    <property type="term" value="F:RNA polymerase II cis-regulatory region sequence-specific DNA binding"/>
    <property type="evidence" value="ECO:0007669"/>
    <property type="project" value="TreeGrafter"/>
</dbReference>
<evidence type="ECO:0000256" key="4">
    <source>
        <dbReference type="ARBA" id="ARBA00022771"/>
    </source>
</evidence>
<feature type="region of interest" description="Disordered" evidence="11">
    <location>
        <begin position="364"/>
        <end position="477"/>
    </location>
</feature>
<keyword evidence="3" id="KW-0677">Repeat</keyword>
<evidence type="ECO:0000313" key="13">
    <source>
        <dbReference type="EMBL" id="KMM65887.1"/>
    </source>
</evidence>
<evidence type="ECO:0000259" key="12">
    <source>
        <dbReference type="PROSITE" id="PS50114"/>
    </source>
</evidence>
<evidence type="ECO:0000256" key="6">
    <source>
        <dbReference type="ARBA" id="ARBA00023015"/>
    </source>
</evidence>
<dbReference type="PROSITE" id="PS50114">
    <property type="entry name" value="GATA_ZN_FINGER_2"/>
    <property type="match status" value="2"/>
</dbReference>
<evidence type="ECO:0000256" key="8">
    <source>
        <dbReference type="ARBA" id="ARBA00023163"/>
    </source>
</evidence>
<feature type="compositionally biased region" description="Low complexity" evidence="11">
    <location>
        <begin position="517"/>
        <end position="530"/>
    </location>
</feature>
<proteinExistence type="predicted"/>
<dbReference type="GO" id="GO:0008270">
    <property type="term" value="F:zinc ion binding"/>
    <property type="evidence" value="ECO:0007669"/>
    <property type="project" value="UniProtKB-KW"/>
</dbReference>
<dbReference type="GO" id="GO:0000981">
    <property type="term" value="F:DNA-binding transcription factor activity, RNA polymerase II-specific"/>
    <property type="evidence" value="ECO:0007669"/>
    <property type="project" value="TreeGrafter"/>
</dbReference>
<reference evidence="14" key="3">
    <citation type="journal article" date="2010" name="Genome Res.">
        <title>Population genomic sequencing of Coccidioides fungi reveals recent hybridization and transposon control.</title>
        <authorList>
            <person name="Neafsey D.E."/>
            <person name="Barker B.M."/>
            <person name="Sharpton T.J."/>
            <person name="Stajich J.E."/>
            <person name="Park D.J."/>
            <person name="Whiston E."/>
            <person name="Hung C.-Y."/>
            <person name="McMahan C."/>
            <person name="White J."/>
            <person name="Sykes S."/>
            <person name="Heiman D."/>
            <person name="Young S."/>
            <person name="Zeng Q."/>
            <person name="Abouelleil A."/>
            <person name="Aftuck L."/>
            <person name="Bessette D."/>
            <person name="Brown A."/>
            <person name="FitzGerald M."/>
            <person name="Lui A."/>
            <person name="Macdonald J.P."/>
            <person name="Priest M."/>
            <person name="Orbach M.J."/>
            <person name="Galgiani J.N."/>
            <person name="Kirkland T.N."/>
            <person name="Cole G.T."/>
            <person name="Birren B.W."/>
            <person name="Henn M.R."/>
            <person name="Taylor J.W."/>
            <person name="Rounsley S.D."/>
        </authorList>
    </citation>
    <scope>NUCLEOTIDE SEQUENCE [LARGE SCALE GENOMIC DNA]</scope>
    <source>
        <strain evidence="14">RMSCC 3488</strain>
    </source>
</reference>
<organism evidence="13 14">
    <name type="scientific">Coccidioides posadasii RMSCC 3488</name>
    <dbReference type="NCBI Taxonomy" id="454284"/>
    <lineage>
        <taxon>Eukaryota</taxon>
        <taxon>Fungi</taxon>
        <taxon>Dikarya</taxon>
        <taxon>Ascomycota</taxon>
        <taxon>Pezizomycotina</taxon>
        <taxon>Eurotiomycetes</taxon>
        <taxon>Eurotiomycetidae</taxon>
        <taxon>Onygenales</taxon>
        <taxon>Onygenaceae</taxon>
        <taxon>Coccidioides</taxon>
    </lineage>
</organism>
<dbReference type="VEuPathDB" id="FungiDB:CPAG_02227"/>
<dbReference type="GO" id="GO:0045944">
    <property type="term" value="P:positive regulation of transcription by RNA polymerase II"/>
    <property type="evidence" value="ECO:0007669"/>
    <property type="project" value="TreeGrafter"/>
</dbReference>
<evidence type="ECO:0000256" key="2">
    <source>
        <dbReference type="ARBA" id="ARBA00022723"/>
    </source>
</evidence>
<dbReference type="GO" id="GO:0006879">
    <property type="term" value="P:intracellular iron ion homeostasis"/>
    <property type="evidence" value="ECO:0007669"/>
    <property type="project" value="UniProtKB-ARBA"/>
</dbReference>
<dbReference type="Pfam" id="PF00320">
    <property type="entry name" value="GATA"/>
    <property type="match status" value="2"/>
</dbReference>
<keyword evidence="4 10" id="KW-0863">Zinc-finger</keyword>
<protein>
    <submittedName>
        <fullName evidence="13">GATA factor SREP</fullName>
    </submittedName>
</protein>
<dbReference type="CDD" id="cd00202">
    <property type="entry name" value="ZnF_GATA"/>
    <property type="match status" value="2"/>
</dbReference>
<keyword evidence="6" id="KW-0805">Transcription regulation</keyword>
<feature type="compositionally biased region" description="Polar residues" evidence="11">
    <location>
        <begin position="493"/>
        <end position="505"/>
    </location>
</feature>
<evidence type="ECO:0000256" key="3">
    <source>
        <dbReference type="ARBA" id="ARBA00022737"/>
    </source>
</evidence>
<gene>
    <name evidence="13" type="ORF">CPAG_02227</name>
</gene>
<dbReference type="SUPFAM" id="SSF57716">
    <property type="entry name" value="Glucocorticoid receptor-like (DNA-binding domain)"/>
    <property type="match status" value="2"/>
</dbReference>
<keyword evidence="2" id="KW-0479">Metal-binding</keyword>
<feature type="domain" description="GATA-type" evidence="12">
    <location>
        <begin position="268"/>
        <end position="315"/>
    </location>
</feature>
<evidence type="ECO:0000256" key="9">
    <source>
        <dbReference type="ARBA" id="ARBA00023242"/>
    </source>
</evidence>
<feature type="compositionally biased region" description="Polar residues" evidence="11">
    <location>
        <begin position="467"/>
        <end position="477"/>
    </location>
</feature>
<dbReference type="GO" id="GO:0005634">
    <property type="term" value="C:nucleus"/>
    <property type="evidence" value="ECO:0007669"/>
    <property type="project" value="UniProtKB-SubCell"/>
</dbReference>
<dbReference type="FunFam" id="3.30.50.10:FF:000007">
    <property type="entry name" value="Nitrogen regulatory AreA, N-terminal"/>
    <property type="match status" value="1"/>
</dbReference>
<keyword evidence="5" id="KW-0862">Zinc</keyword>
<dbReference type="InterPro" id="IPR000679">
    <property type="entry name" value="Znf_GATA"/>
</dbReference>
<feature type="compositionally biased region" description="Polar residues" evidence="11">
    <location>
        <begin position="328"/>
        <end position="338"/>
    </location>
</feature>
<evidence type="ECO:0000256" key="5">
    <source>
        <dbReference type="ARBA" id="ARBA00022833"/>
    </source>
</evidence>
<feature type="compositionally biased region" description="Polar residues" evidence="11">
    <location>
        <begin position="148"/>
        <end position="189"/>
    </location>
</feature>
<dbReference type="FunFam" id="3.30.50.10:FF:000039">
    <property type="entry name" value="Siderophore transcription factor SreA"/>
    <property type="match status" value="1"/>
</dbReference>
<dbReference type="GO" id="GO:0034757">
    <property type="term" value="P:negative regulation of iron ion transport"/>
    <property type="evidence" value="ECO:0007669"/>
    <property type="project" value="UniProtKB-ARBA"/>
</dbReference>
<dbReference type="GO" id="GO:0000122">
    <property type="term" value="P:negative regulation of transcription by RNA polymerase II"/>
    <property type="evidence" value="ECO:0007669"/>
    <property type="project" value="TreeGrafter"/>
</dbReference>
<feature type="region of interest" description="Disordered" evidence="11">
    <location>
        <begin position="1"/>
        <end position="102"/>
    </location>
</feature>
<feature type="compositionally biased region" description="Polar residues" evidence="11">
    <location>
        <begin position="441"/>
        <end position="455"/>
    </location>
</feature>
<dbReference type="OrthoDB" id="515401at2759"/>
<sequence>MDIVRGVPPSTNSMMRHPSAEDLDAAHQLVSSARGARDQAADPSSSGAGVRSDGGEMLNLSDTENPQNRASPGRENQMPMESNDENRPNASRQSPKSRGKEQVFLGHSCVNCGTKRTPLWRRAPNGSTICNACGLYLKARNADRPTNRNRSSAMTGPSTQQNINARTSISPSATGGCSGRQSNATNDESASVGTCPGGGSCNGTGGAVGCDGCPAYNNRVYKSSSRPAPVRHAARVSPQAINQPGNMSHETNDLLDVPNQEGGVPTACQNCGTTVTPLWRRDDQGHPICNACGLYFRLHGCARPVAMKKSIIKRRKRVVPALRDRSPTAGSSNDSSVSPELPPASLASHQLDTRRYSHGEQTSPFVANANGQLSPHMQTTYPSNHSAPPAIDFTGYNAKSTSLPHHGPPPGGLFNGDRVVPSEHLTSSATPKKRSHEEANASDTQANALPNNSHIPASAHLPPINPSAASSVSHPGRLSSISSLLNHAEKSYEGSSIDPSLNSNGSRSQPHPPPSFSPSHAPASLSPSGSGCTGSLQPSAAVVGPTALSEEMLKAERRAQLQREAENMREALRAKERELAALEP</sequence>
<reference evidence="14" key="2">
    <citation type="journal article" date="2009" name="Genome Res.">
        <title>Comparative genomic analyses of the human fungal pathogens Coccidioides and their relatives.</title>
        <authorList>
            <person name="Sharpton T.J."/>
            <person name="Stajich J.E."/>
            <person name="Rounsley S.D."/>
            <person name="Gardner M.J."/>
            <person name="Wortman J.R."/>
            <person name="Jordar V.S."/>
            <person name="Maiti R."/>
            <person name="Kodira C.D."/>
            <person name="Neafsey D.E."/>
            <person name="Zeng Q."/>
            <person name="Hung C.-Y."/>
            <person name="McMahan C."/>
            <person name="Muszewska A."/>
            <person name="Grynberg M."/>
            <person name="Mandel M.A."/>
            <person name="Kellner E.M."/>
            <person name="Barker B.M."/>
            <person name="Galgiani J.N."/>
            <person name="Orbach M.J."/>
            <person name="Kirkland T.N."/>
            <person name="Cole G.T."/>
            <person name="Henn M.R."/>
            <person name="Birren B.W."/>
            <person name="Taylor J.W."/>
        </authorList>
    </citation>
    <scope>NUCLEOTIDE SEQUENCE [LARGE SCALE GENOMIC DNA]</scope>
    <source>
        <strain evidence="14">RMSCC 3488</strain>
    </source>
</reference>
<reference evidence="13 14" key="1">
    <citation type="submission" date="2007-06" db="EMBL/GenBank/DDBJ databases">
        <title>The Genome Sequence of Coccidioides posadasii RMSCC_3488.</title>
        <authorList>
            <consortium name="Coccidioides Genome Resources Consortium"/>
            <consortium name="The Broad Institute Genome Sequencing Platform"/>
            <person name="Henn M.R."/>
            <person name="Sykes S."/>
            <person name="Young S."/>
            <person name="Jaffe D."/>
            <person name="Berlin A."/>
            <person name="Alvarez P."/>
            <person name="Butler J."/>
            <person name="Gnerre S."/>
            <person name="Grabherr M."/>
            <person name="Mauceli E."/>
            <person name="Brockman W."/>
            <person name="Kodira C."/>
            <person name="Alvarado L."/>
            <person name="Zeng Q."/>
            <person name="Crawford M."/>
            <person name="Antoine C."/>
            <person name="Devon K."/>
            <person name="Galgiani J."/>
            <person name="Orsborn K."/>
            <person name="Lewis M.L."/>
            <person name="Nusbaum C."/>
            <person name="Galagan J."/>
            <person name="Birren B."/>
        </authorList>
    </citation>
    <scope>NUCLEOTIDE SEQUENCE [LARGE SCALE GENOMIC DNA]</scope>
    <source>
        <strain evidence="13 14">RMSCC 3488</strain>
    </source>
</reference>